<feature type="signal peptide" evidence="6">
    <location>
        <begin position="1"/>
        <end position="22"/>
    </location>
</feature>
<evidence type="ECO:0000259" key="7">
    <source>
        <dbReference type="PROSITE" id="PS50900"/>
    </source>
</evidence>
<keyword evidence="2" id="KW-0964">Secreted</keyword>
<dbReference type="Gene3D" id="2.60.120.830">
    <property type="match status" value="1"/>
</dbReference>
<gene>
    <name evidence="8" type="ORF">CEUTPL_LOCUS3071</name>
</gene>
<evidence type="ECO:0000313" key="9">
    <source>
        <dbReference type="Proteomes" id="UP001152799"/>
    </source>
</evidence>
<evidence type="ECO:0000256" key="1">
    <source>
        <dbReference type="ARBA" id="ARBA00004613"/>
    </source>
</evidence>
<evidence type="ECO:0000256" key="3">
    <source>
        <dbReference type="ARBA" id="ARBA00022729"/>
    </source>
</evidence>
<dbReference type="PANTHER" id="PTHR13723:SF316">
    <property type="entry name" value="LONELY HEART, ISOFORM A"/>
    <property type="match status" value="1"/>
</dbReference>
<evidence type="ECO:0000256" key="2">
    <source>
        <dbReference type="ARBA" id="ARBA00022525"/>
    </source>
</evidence>
<feature type="region of interest" description="Disordered" evidence="5">
    <location>
        <begin position="375"/>
        <end position="405"/>
    </location>
</feature>
<dbReference type="Gene3D" id="2.20.100.10">
    <property type="entry name" value="Thrombospondin type-1 (TSP1) repeat"/>
    <property type="match status" value="5"/>
</dbReference>
<dbReference type="EMBL" id="OU892287">
    <property type="protein sequence ID" value="CAH1124099.1"/>
    <property type="molecule type" value="Genomic_DNA"/>
</dbReference>
<accession>A0A9P0GRK3</accession>
<dbReference type="PROSITE" id="PS50900">
    <property type="entry name" value="PLAC"/>
    <property type="match status" value="1"/>
</dbReference>
<dbReference type="Pfam" id="PF05986">
    <property type="entry name" value="ADAMTS_spacer1"/>
    <property type="match status" value="1"/>
</dbReference>
<organism evidence="8 9">
    <name type="scientific">Ceutorhynchus assimilis</name>
    <name type="common">cabbage seed weevil</name>
    <dbReference type="NCBI Taxonomy" id="467358"/>
    <lineage>
        <taxon>Eukaryota</taxon>
        <taxon>Metazoa</taxon>
        <taxon>Ecdysozoa</taxon>
        <taxon>Arthropoda</taxon>
        <taxon>Hexapoda</taxon>
        <taxon>Insecta</taxon>
        <taxon>Pterygota</taxon>
        <taxon>Neoptera</taxon>
        <taxon>Endopterygota</taxon>
        <taxon>Coleoptera</taxon>
        <taxon>Polyphaga</taxon>
        <taxon>Cucujiformia</taxon>
        <taxon>Curculionidae</taxon>
        <taxon>Ceutorhynchinae</taxon>
        <taxon>Ceutorhynchus</taxon>
    </lineage>
</organism>
<comment type="subcellular location">
    <subcellularLocation>
        <location evidence="1">Secreted</location>
    </subcellularLocation>
</comment>
<dbReference type="InterPro" id="IPR036383">
    <property type="entry name" value="TSP1_rpt_sf"/>
</dbReference>
<proteinExistence type="predicted"/>
<dbReference type="InterPro" id="IPR000884">
    <property type="entry name" value="TSP1_rpt"/>
</dbReference>
<reference evidence="8" key="1">
    <citation type="submission" date="2022-01" db="EMBL/GenBank/DDBJ databases">
        <authorList>
            <person name="King R."/>
        </authorList>
    </citation>
    <scope>NUCLEOTIDE SEQUENCE</scope>
</reference>
<dbReference type="InterPro" id="IPR010294">
    <property type="entry name" value="ADAMTS_spacer1"/>
</dbReference>
<dbReference type="Pfam" id="PF00090">
    <property type="entry name" value="TSP_1"/>
    <property type="match status" value="2"/>
</dbReference>
<dbReference type="GO" id="GO:0030198">
    <property type="term" value="P:extracellular matrix organization"/>
    <property type="evidence" value="ECO:0007669"/>
    <property type="project" value="TreeGrafter"/>
</dbReference>
<dbReference type="OrthoDB" id="5781878at2759"/>
<dbReference type="InterPro" id="IPR050439">
    <property type="entry name" value="ADAMTS_ADAMTS-like"/>
</dbReference>
<protein>
    <recommendedName>
        <fullName evidence="7">PLAC domain-containing protein</fullName>
    </recommendedName>
</protein>
<evidence type="ECO:0000256" key="5">
    <source>
        <dbReference type="SAM" id="MobiDB-lite"/>
    </source>
</evidence>
<feature type="chain" id="PRO_5040368827" description="PLAC domain-containing protein" evidence="6">
    <location>
        <begin position="23"/>
        <end position="846"/>
    </location>
</feature>
<keyword evidence="3 6" id="KW-0732">Signal</keyword>
<evidence type="ECO:0000256" key="6">
    <source>
        <dbReference type="SAM" id="SignalP"/>
    </source>
</evidence>
<dbReference type="GO" id="GO:0004222">
    <property type="term" value="F:metalloendopeptidase activity"/>
    <property type="evidence" value="ECO:0007669"/>
    <property type="project" value="TreeGrafter"/>
</dbReference>
<keyword evidence="4" id="KW-0677">Repeat</keyword>
<dbReference type="Pfam" id="PF19030">
    <property type="entry name" value="TSP1_ADAMTS"/>
    <property type="match status" value="5"/>
</dbReference>
<dbReference type="PANTHER" id="PTHR13723">
    <property type="entry name" value="ADAMTS A DISINTEGRIN AND METALLOPROTEASE WITH THROMBOSPONDIN MOTIFS PROTEASE"/>
    <property type="match status" value="1"/>
</dbReference>
<dbReference type="SUPFAM" id="SSF82895">
    <property type="entry name" value="TSP-1 type 1 repeat"/>
    <property type="match status" value="7"/>
</dbReference>
<name>A0A9P0GRK3_9CUCU</name>
<sequence>MRIGHILFRALTVVALISTCVAQNASDNVKPKKDKRLRKYPLKVYDLYQNQIEKKPKLIGEWSTWSPWSPCSRTCGGGITQQTRHCISRPADSRFVKKQRRRRQNWKPTNECVGLYKRIHLCNTQDCPAGINRDFRYEQCASFNNRPFKGKTYYWEPFYQGKMECALNCRPRGLSFYATLNKTVIDGTPCHHPVTSTGKAAPKGTRGVCIDGYCKSVNSQGVVGGSEENGQPDCLACHRGACRTVNGIYTRPDLPPGYSLVAQIPKGACGLHVQQIKHTRNILALKISNNNDTYILNGDWKFGASKTYEAIGTKFIYIRQDTTSLETISAAGPLSNPLDIMIVNYQANPGIKYQYSLPVDDIPIIAPPLIRRPSDTVTPRKLDHQNSTFSNQRDDPKPSVIYPGPRRTRLRRRNFHWKVTGLTPCTKTCGGGTQTYIRVCYRTISATHQIPINEKRCAHLDPPALTPIPCNVQPCSAAFWDGAWGQCSVSCGEGIQQFIPQCKRDLNGKPIVVSEAQCGHDKPSAQTRACQEKECDFYKGLTDNELPQPVEQPKKDWIIGSWSKCSVTCGTGHRTRSVICPSGQCHAENRPAHAEYCSQASCDQIDVTVPSQVKPTVALRSSHSGSTLWLVTEWSHCSEQCGTGNQTRFAVCEHDYCTPESKPELSRACSSEKHCDAQWFAGPWGECSDSCDGPAKQKREILCVAKIRGVPHVSNEMVCPANTKPYDEQSCLGLCPSQWFTGDWGQCEGDCPSGIQRREVKCLDIDKRPSNRCPEDKVPVSKRTCACETYRDSYSYKLAQDEPIDRSCTDRIPNCRLAVQARLCSYPFYTKNCCDSCKRSQQDLLE</sequence>
<dbReference type="Proteomes" id="UP001152799">
    <property type="component" value="Chromosome 11"/>
</dbReference>
<feature type="domain" description="PLAC" evidence="7">
    <location>
        <begin position="804"/>
        <end position="841"/>
    </location>
</feature>
<dbReference type="GO" id="GO:0031012">
    <property type="term" value="C:extracellular matrix"/>
    <property type="evidence" value="ECO:0007669"/>
    <property type="project" value="TreeGrafter"/>
</dbReference>
<dbReference type="GO" id="GO:0006508">
    <property type="term" value="P:proteolysis"/>
    <property type="evidence" value="ECO:0007669"/>
    <property type="project" value="TreeGrafter"/>
</dbReference>
<keyword evidence="9" id="KW-1185">Reference proteome</keyword>
<feature type="compositionally biased region" description="Basic and acidic residues" evidence="5">
    <location>
        <begin position="375"/>
        <end position="384"/>
    </location>
</feature>
<dbReference type="PROSITE" id="PS50092">
    <property type="entry name" value="TSP1"/>
    <property type="match status" value="6"/>
</dbReference>
<dbReference type="InterPro" id="IPR010909">
    <property type="entry name" value="PLAC"/>
</dbReference>
<dbReference type="AlphaFoldDB" id="A0A9P0GRK3"/>
<evidence type="ECO:0000256" key="4">
    <source>
        <dbReference type="ARBA" id="ARBA00022737"/>
    </source>
</evidence>
<dbReference type="GO" id="GO:0005576">
    <property type="term" value="C:extracellular region"/>
    <property type="evidence" value="ECO:0007669"/>
    <property type="project" value="UniProtKB-SubCell"/>
</dbReference>
<dbReference type="SMART" id="SM00209">
    <property type="entry name" value="TSP1"/>
    <property type="match status" value="7"/>
</dbReference>
<dbReference type="Pfam" id="PF08686">
    <property type="entry name" value="PLAC"/>
    <property type="match status" value="1"/>
</dbReference>
<evidence type="ECO:0000313" key="8">
    <source>
        <dbReference type="EMBL" id="CAH1124099.1"/>
    </source>
</evidence>